<dbReference type="Pfam" id="PF13839">
    <property type="entry name" value="PC-Esterase"/>
    <property type="match status" value="1"/>
</dbReference>
<dbReference type="PANTHER" id="PTHR32285:SF239">
    <property type="entry name" value="PROTEIN TRICHOME BIREFRINGENCE-LIKE 34"/>
    <property type="match status" value="1"/>
</dbReference>
<protein>
    <recommendedName>
        <fullName evidence="12">Trichome birefringence-like N-terminal domain-containing protein</fullName>
    </recommendedName>
</protein>
<name>A0ABD3AKF5_9GENT</name>
<dbReference type="InterPro" id="IPR029962">
    <property type="entry name" value="TBL"/>
</dbReference>
<keyword evidence="11" id="KW-1185">Reference proteome</keyword>
<evidence type="ECO:0000313" key="10">
    <source>
        <dbReference type="EMBL" id="KAL3531650.1"/>
    </source>
</evidence>
<evidence type="ECO:0000259" key="8">
    <source>
        <dbReference type="Pfam" id="PF13839"/>
    </source>
</evidence>
<evidence type="ECO:0000313" key="11">
    <source>
        <dbReference type="Proteomes" id="UP001630127"/>
    </source>
</evidence>
<dbReference type="EMBL" id="JBJUIK010000003">
    <property type="protein sequence ID" value="KAL3531650.1"/>
    <property type="molecule type" value="Genomic_DNA"/>
</dbReference>
<keyword evidence="3 7" id="KW-0812">Transmembrane</keyword>
<dbReference type="AlphaFoldDB" id="A0ABD3AKF5"/>
<comment type="caution">
    <text evidence="10">The sequence shown here is derived from an EMBL/GenBank/DDBJ whole genome shotgun (WGS) entry which is preliminary data.</text>
</comment>
<evidence type="ECO:0000256" key="3">
    <source>
        <dbReference type="ARBA" id="ARBA00022692"/>
    </source>
</evidence>
<evidence type="ECO:0000256" key="5">
    <source>
        <dbReference type="ARBA" id="ARBA00022989"/>
    </source>
</evidence>
<dbReference type="PANTHER" id="PTHR32285">
    <property type="entry name" value="PROTEIN TRICHOME BIREFRINGENCE-LIKE 9-RELATED"/>
    <property type="match status" value="1"/>
</dbReference>
<comment type="subcellular location">
    <subcellularLocation>
        <location evidence="1">Membrane</location>
        <topology evidence="1">Single-pass membrane protein</topology>
    </subcellularLocation>
</comment>
<dbReference type="GO" id="GO:0016020">
    <property type="term" value="C:membrane"/>
    <property type="evidence" value="ECO:0007669"/>
    <property type="project" value="UniProtKB-SubCell"/>
</dbReference>
<dbReference type="InterPro" id="IPR026057">
    <property type="entry name" value="TBL_C"/>
</dbReference>
<keyword evidence="6 7" id="KW-0472">Membrane</keyword>
<evidence type="ECO:0000256" key="6">
    <source>
        <dbReference type="ARBA" id="ARBA00023136"/>
    </source>
</evidence>
<evidence type="ECO:0000256" key="2">
    <source>
        <dbReference type="ARBA" id="ARBA00007727"/>
    </source>
</evidence>
<evidence type="ECO:0000256" key="7">
    <source>
        <dbReference type="SAM" id="Phobius"/>
    </source>
</evidence>
<feature type="transmembrane region" description="Helical" evidence="7">
    <location>
        <begin position="12"/>
        <end position="38"/>
    </location>
</feature>
<evidence type="ECO:0000256" key="4">
    <source>
        <dbReference type="ARBA" id="ARBA00022968"/>
    </source>
</evidence>
<evidence type="ECO:0000259" key="9">
    <source>
        <dbReference type="Pfam" id="PF14416"/>
    </source>
</evidence>
<keyword evidence="4" id="KW-0735">Signal-anchor</keyword>
<evidence type="ECO:0008006" key="12">
    <source>
        <dbReference type="Google" id="ProtNLM"/>
    </source>
</evidence>
<dbReference type="Proteomes" id="UP001630127">
    <property type="component" value="Unassembled WGS sequence"/>
</dbReference>
<proteinExistence type="inferred from homology"/>
<keyword evidence="5 7" id="KW-1133">Transmembrane helix</keyword>
<feature type="domain" description="Trichome birefringence-like N-terminal" evidence="9">
    <location>
        <begin position="76"/>
        <end position="130"/>
    </location>
</feature>
<accession>A0ABD3AKF5</accession>
<evidence type="ECO:0000256" key="1">
    <source>
        <dbReference type="ARBA" id="ARBA00004167"/>
    </source>
</evidence>
<feature type="domain" description="Trichome birefringence-like C-terminal" evidence="8">
    <location>
        <begin position="131"/>
        <end position="419"/>
    </location>
</feature>
<dbReference type="InterPro" id="IPR025846">
    <property type="entry name" value="TBL_N"/>
</dbReference>
<sequence length="428" mass="50390">MAKKQQAFPGSWWLVGSTFHYIAIFGFTILLTIALYYWNREGRLLQKSGLITSSYVEIRGSVPTNCSISISHQEKKKCNLFSGRWVYDKKSLPPYKDRNCTFMFDDLACEKYGRKDLNYQYWRWQPDDCDLPKFDAKALLNKLRDKRLVFVGDSLNRNQWVSFICLIESSIPSSFKSRVLKGNLYRFNAKEYNTSIDFYWSPLLVESNSDDPANHHLNERIVRLQSIEKHAKNWTDADILVFNSYLWWKVPTLKVLSESFETPNPVYKQVESRKCYKMALHTWSRWVIKHVNPSKTRMFWISMSPTHSVASNWGMPGDRKCYNETQLIAKEQLRGSETDPQMMRMTEWTIENLKAKGLKVDLLNITRLSEYRKDGHPTIYRKLWRPLTKDQLANPINYADCTHWCLPGVPDVWNQMLYAYLISDTDNI</sequence>
<reference evidence="10 11" key="1">
    <citation type="submission" date="2024-11" db="EMBL/GenBank/DDBJ databases">
        <title>A near-complete genome assembly of Cinchona calisaya.</title>
        <authorList>
            <person name="Lian D.C."/>
            <person name="Zhao X.W."/>
            <person name="Wei L."/>
        </authorList>
    </citation>
    <scope>NUCLEOTIDE SEQUENCE [LARGE SCALE GENOMIC DNA]</scope>
    <source>
        <tissue evidence="10">Nenye</tissue>
    </source>
</reference>
<dbReference type="Pfam" id="PF14416">
    <property type="entry name" value="PMR5N"/>
    <property type="match status" value="1"/>
</dbReference>
<gene>
    <name evidence="10" type="ORF">ACH5RR_005171</name>
</gene>
<organism evidence="10 11">
    <name type="scientific">Cinchona calisaya</name>
    <dbReference type="NCBI Taxonomy" id="153742"/>
    <lineage>
        <taxon>Eukaryota</taxon>
        <taxon>Viridiplantae</taxon>
        <taxon>Streptophyta</taxon>
        <taxon>Embryophyta</taxon>
        <taxon>Tracheophyta</taxon>
        <taxon>Spermatophyta</taxon>
        <taxon>Magnoliopsida</taxon>
        <taxon>eudicotyledons</taxon>
        <taxon>Gunneridae</taxon>
        <taxon>Pentapetalae</taxon>
        <taxon>asterids</taxon>
        <taxon>lamiids</taxon>
        <taxon>Gentianales</taxon>
        <taxon>Rubiaceae</taxon>
        <taxon>Cinchonoideae</taxon>
        <taxon>Cinchoneae</taxon>
        <taxon>Cinchona</taxon>
    </lineage>
</organism>
<comment type="similarity">
    <text evidence="2">Belongs to the PC-esterase family. TBL subfamily.</text>
</comment>